<dbReference type="GO" id="GO:0042910">
    <property type="term" value="F:xenobiotic transmembrane transporter activity"/>
    <property type="evidence" value="ECO:0007669"/>
    <property type="project" value="TreeGrafter"/>
</dbReference>
<proteinExistence type="inferred from homology"/>
<keyword evidence="4" id="KW-1003">Cell membrane</keyword>
<evidence type="ECO:0000256" key="4">
    <source>
        <dbReference type="ARBA" id="ARBA00022475"/>
    </source>
</evidence>
<keyword evidence="5" id="KW-0997">Cell inner membrane</keyword>
<dbReference type="Gene3D" id="3.30.2090.10">
    <property type="entry name" value="Multidrug efflux transporter AcrB TolC docking domain, DN and DC subdomains"/>
    <property type="match status" value="2"/>
</dbReference>
<dbReference type="Pfam" id="PF00873">
    <property type="entry name" value="ACR_tran"/>
    <property type="match status" value="1"/>
</dbReference>
<dbReference type="OrthoDB" id="9759330at2"/>
<dbReference type="Gene3D" id="3.30.70.1320">
    <property type="entry name" value="Multidrug efflux transporter AcrB pore domain like"/>
    <property type="match status" value="1"/>
</dbReference>
<feature type="transmembrane region" description="Helical" evidence="10">
    <location>
        <begin position="919"/>
        <end position="942"/>
    </location>
</feature>
<feature type="transmembrane region" description="Helical" evidence="10">
    <location>
        <begin position="539"/>
        <end position="557"/>
    </location>
</feature>
<dbReference type="Gene3D" id="3.30.70.1430">
    <property type="entry name" value="Multidrug efflux transporter AcrB pore domain"/>
    <property type="match status" value="2"/>
</dbReference>
<evidence type="ECO:0000256" key="8">
    <source>
        <dbReference type="ARBA" id="ARBA00023136"/>
    </source>
</evidence>
<feature type="transmembrane region" description="Helical" evidence="10">
    <location>
        <begin position="893"/>
        <end position="913"/>
    </location>
</feature>
<protein>
    <submittedName>
        <fullName evidence="12">Multidrug efflux RND transporter permease subunit</fullName>
    </submittedName>
</protein>
<dbReference type="EMBL" id="CP012673">
    <property type="protein sequence ID" value="AUX43606.1"/>
    <property type="molecule type" value="Genomic_DNA"/>
</dbReference>
<feature type="transmembrane region" description="Helical" evidence="10">
    <location>
        <begin position="366"/>
        <end position="386"/>
    </location>
</feature>
<evidence type="ECO:0000313" key="13">
    <source>
        <dbReference type="Proteomes" id="UP000238348"/>
    </source>
</evidence>
<dbReference type="NCBIfam" id="NF000282">
    <property type="entry name" value="RND_permease_1"/>
    <property type="match status" value="1"/>
</dbReference>
<sequence>MSRFFIDRPIFAVVIAMFIALLGAIALPRLPVTQYPSVAPPTVSIYASYPGATPQTLDQSVVSLIERELSSAKRLLYFQSSSDTSGAAQITATFLPGTDPDLAQIDVQNRLKAVEPRLPAAVRQYGLFVEASTSSFLMIVSLSSRDGSLSPTALGDILVRSVIDEIKRVPGVGRVQLWTSERAMRIWIDPTRLAALALSPADVSAAIAAQNVQFASGRIGDLPSPPTQQISATLIAEGQLATPEDFGAIVLRAKPDGSRVLLRDVATIEIGAQNMASSSRSNGKPDAAIGIQLAIGANAMKTSDLVRARMEELSRGLPPNVTYSVPYDTAPFVRISVHKVIETLVEAMVLVFVVMFLFLQNIRYTLIPAIVVPLALLGTCAVMLLAGASINMLSLFGMVLAIGIIVDDAIVVVENVERLMAEEGLSPREATRKAMAEISGAVIGITLVLSAVFVPMAFASGSVGAIYRQFSMSMAVSILFSAFLALTLTPALCVVLLRPVPAGHARRRGALGRFNAGFERLTSGYRRWVAGSLDKRPRMLLGFAILVATLGLLYARLPTAFLPEEDQGLVIVDVQLPPEATQHRTLRVVEQVEAHYLGRPAIGSVASFPGFSFSGSGQNVAMIFLTMKDWSERPDGATAQSEAALANEKLSQIRDGVVYSLVPPPIMELSSTSGFSLKLQDRGGRGNEALVAAQQRLIELAAGSPVLAQVRAEAQADAAQLRLRIDRQKASALGVSFERGAAVLSTALSPTYVNDFPNQGRLQQVIVQAHAASRMQIEDVLKLSVPNDAGQMVPLSAFATAAWERGPLQLARFNGFPATGISGAPAPGRSSGEAMAEIERLAAQLPPGFGVEWTGQSYQERLSGAEAPALLALSLVVVFLVLAALYESFAIPLSVILVVPLGVVGAVLAMTVRGLPNDVFFKVGLITIMGLSAKNAILIIEFAKSLHEQGKSVREAAIEAARLRFRPILMTSLAFILGVMPLVFARNAGSATQHAIGTGVFGGMLTATVFSIFFAPLFFVLVSRLRGERAAGDPRAGKEPPESRSSPVIPVS</sequence>
<comment type="subcellular location">
    <subcellularLocation>
        <location evidence="1">Cell inner membrane</location>
        <topology evidence="1">Multi-pass membrane protein</topology>
    </subcellularLocation>
</comment>
<dbReference type="PROSITE" id="PS50156">
    <property type="entry name" value="SSD"/>
    <property type="match status" value="1"/>
</dbReference>
<evidence type="ECO:0000256" key="10">
    <source>
        <dbReference type="SAM" id="Phobius"/>
    </source>
</evidence>
<dbReference type="PANTHER" id="PTHR32063">
    <property type="match status" value="1"/>
</dbReference>
<evidence type="ECO:0000256" key="2">
    <source>
        <dbReference type="ARBA" id="ARBA00010942"/>
    </source>
</evidence>
<evidence type="ECO:0000256" key="9">
    <source>
        <dbReference type="SAM" id="MobiDB-lite"/>
    </source>
</evidence>
<dbReference type="GO" id="GO:0005886">
    <property type="term" value="C:plasma membrane"/>
    <property type="evidence" value="ECO:0007669"/>
    <property type="project" value="UniProtKB-SubCell"/>
</dbReference>
<keyword evidence="3" id="KW-0813">Transport</keyword>
<dbReference type="PRINTS" id="PR00702">
    <property type="entry name" value="ACRIFLAVINRP"/>
</dbReference>
<evidence type="ECO:0000256" key="6">
    <source>
        <dbReference type="ARBA" id="ARBA00022692"/>
    </source>
</evidence>
<feature type="transmembrane region" description="Helical" evidence="10">
    <location>
        <begin position="340"/>
        <end position="359"/>
    </location>
</feature>
<accession>A0A2L0EWD7</accession>
<dbReference type="InterPro" id="IPR000731">
    <property type="entry name" value="SSD"/>
</dbReference>
<dbReference type="SUPFAM" id="SSF82693">
    <property type="entry name" value="Multidrug efflux transporter AcrB pore domain, PN1, PN2, PC1 and PC2 subdomains"/>
    <property type="match status" value="3"/>
</dbReference>
<dbReference type="NCBIfam" id="TIGR00915">
    <property type="entry name" value="2A0602"/>
    <property type="match status" value="1"/>
</dbReference>
<keyword evidence="8 10" id="KW-0472">Membrane</keyword>
<keyword evidence="6 10" id="KW-0812">Transmembrane</keyword>
<feature type="compositionally biased region" description="Basic and acidic residues" evidence="9">
    <location>
        <begin position="1031"/>
        <end position="1042"/>
    </location>
</feature>
<feature type="transmembrane region" description="Helical" evidence="10">
    <location>
        <begin position="867"/>
        <end position="886"/>
    </location>
</feature>
<dbReference type="Proteomes" id="UP000238348">
    <property type="component" value="Chromosome"/>
</dbReference>
<feature type="transmembrane region" description="Helical" evidence="10">
    <location>
        <begin position="392"/>
        <end position="413"/>
    </location>
</feature>
<evidence type="ECO:0000256" key="7">
    <source>
        <dbReference type="ARBA" id="ARBA00022989"/>
    </source>
</evidence>
<dbReference type="AlphaFoldDB" id="A0A2L0EWD7"/>
<dbReference type="InterPro" id="IPR001036">
    <property type="entry name" value="Acrflvin-R"/>
</dbReference>
<dbReference type="SUPFAM" id="SSF82714">
    <property type="entry name" value="Multidrug efflux transporter AcrB TolC docking domain, DN and DC subdomains"/>
    <property type="match status" value="2"/>
</dbReference>
<reference evidence="12 13" key="1">
    <citation type="submission" date="2015-09" db="EMBL/GenBank/DDBJ databases">
        <title>Sorangium comparison.</title>
        <authorList>
            <person name="Zaburannyi N."/>
            <person name="Bunk B."/>
            <person name="Overmann J."/>
            <person name="Mueller R."/>
        </authorList>
    </citation>
    <scope>NUCLEOTIDE SEQUENCE [LARGE SCALE GENOMIC DNA]</scope>
    <source>
        <strain evidence="12 13">So ce26</strain>
    </source>
</reference>
<feature type="transmembrane region" description="Helical" evidence="10">
    <location>
        <begin position="470"/>
        <end position="497"/>
    </location>
</feature>
<dbReference type="FunFam" id="1.20.1640.10:FF:000001">
    <property type="entry name" value="Efflux pump membrane transporter"/>
    <property type="match status" value="1"/>
</dbReference>
<dbReference type="GO" id="GO:0009636">
    <property type="term" value="P:response to toxic substance"/>
    <property type="evidence" value="ECO:0007669"/>
    <property type="project" value="UniProtKB-ARBA"/>
</dbReference>
<gene>
    <name evidence="12" type="ORF">SOCE26_050560</name>
</gene>
<organism evidence="12 13">
    <name type="scientific">Sorangium cellulosum</name>
    <name type="common">Polyangium cellulosum</name>
    <dbReference type="NCBI Taxonomy" id="56"/>
    <lineage>
        <taxon>Bacteria</taxon>
        <taxon>Pseudomonadati</taxon>
        <taxon>Myxococcota</taxon>
        <taxon>Polyangia</taxon>
        <taxon>Polyangiales</taxon>
        <taxon>Polyangiaceae</taxon>
        <taxon>Sorangium</taxon>
    </lineage>
</organism>
<keyword evidence="7 10" id="KW-1133">Transmembrane helix</keyword>
<dbReference type="SUPFAM" id="SSF82866">
    <property type="entry name" value="Multidrug efflux transporter AcrB transmembrane domain"/>
    <property type="match status" value="2"/>
</dbReference>
<dbReference type="PANTHER" id="PTHR32063:SF10">
    <property type="entry name" value="EFFLUX PUMP MEMBRANE TRANSPORTER"/>
    <property type="match status" value="1"/>
</dbReference>
<feature type="region of interest" description="Disordered" evidence="9">
    <location>
        <begin position="1031"/>
        <end position="1052"/>
    </location>
</feature>
<dbReference type="GO" id="GO:0015562">
    <property type="term" value="F:efflux transmembrane transporter activity"/>
    <property type="evidence" value="ECO:0007669"/>
    <property type="project" value="InterPro"/>
</dbReference>
<feature type="transmembrane region" description="Helical" evidence="10">
    <location>
        <begin position="434"/>
        <end position="458"/>
    </location>
</feature>
<evidence type="ECO:0000259" key="11">
    <source>
        <dbReference type="PROSITE" id="PS50156"/>
    </source>
</evidence>
<dbReference type="Gene3D" id="1.20.1640.10">
    <property type="entry name" value="Multidrug efflux transporter AcrB transmembrane domain"/>
    <property type="match status" value="2"/>
</dbReference>
<dbReference type="InterPro" id="IPR004764">
    <property type="entry name" value="MdtF-like"/>
</dbReference>
<name>A0A2L0EWD7_SORCE</name>
<dbReference type="RefSeq" id="WP_104982264.1">
    <property type="nucleotide sequence ID" value="NZ_CP012673.1"/>
</dbReference>
<feature type="transmembrane region" description="Helical" evidence="10">
    <location>
        <begin position="996"/>
        <end position="1022"/>
    </location>
</feature>
<feature type="transmembrane region" description="Helical" evidence="10">
    <location>
        <begin position="963"/>
        <end position="984"/>
    </location>
</feature>
<evidence type="ECO:0000256" key="5">
    <source>
        <dbReference type="ARBA" id="ARBA00022519"/>
    </source>
</evidence>
<evidence type="ECO:0000256" key="1">
    <source>
        <dbReference type="ARBA" id="ARBA00004429"/>
    </source>
</evidence>
<evidence type="ECO:0000256" key="3">
    <source>
        <dbReference type="ARBA" id="ARBA00022448"/>
    </source>
</evidence>
<comment type="similarity">
    <text evidence="2">Belongs to the resistance-nodulation-cell division (RND) (TC 2.A.6) family.</text>
</comment>
<feature type="domain" description="SSD" evidence="11">
    <location>
        <begin position="400"/>
        <end position="495"/>
    </location>
</feature>
<dbReference type="Gene3D" id="3.30.70.1440">
    <property type="entry name" value="Multidrug efflux transporter AcrB pore domain"/>
    <property type="match status" value="1"/>
</dbReference>
<evidence type="ECO:0000313" key="12">
    <source>
        <dbReference type="EMBL" id="AUX43606.1"/>
    </source>
</evidence>
<dbReference type="InterPro" id="IPR027463">
    <property type="entry name" value="AcrB_DN_DC_subdom"/>
</dbReference>